<dbReference type="HOGENOM" id="CLU_1452748_0_0_9"/>
<sequence length="208" mass="23924">MSRLQDFKPDYYDGVLEMNALLDAEQPAFDSVEADVQRLLLNKFVMKADSDGLSIFEYELDIDTDLTRTLESRRYDILVRLLPPHPITFKYLKDLLKSFNIPGEVFRDVVKETVTTVSQWDDISWEQIHRLQYLLNVYLPANMVYSVTTEAEARVQWGLVLFTGTTYSVETSVRPKLDYSATTMERIRYGGGSQAIIETTVNAKKEGM</sequence>
<proteinExistence type="predicted"/>
<reference evidence="1 2" key="1">
    <citation type="journal article" date="2013" name="PLoS ONE">
        <title>Genomic Analysis by Deep Sequencing of the Probiotic Lactobacillus brevis KB290 Harboring Nine Plasmids Reveals Genomic Stability.</title>
        <authorList>
            <person name="Fukao M."/>
            <person name="Oshima K."/>
            <person name="Morita H."/>
            <person name="Toh H."/>
            <person name="Suda W."/>
            <person name="Kim S.W."/>
            <person name="Suzuki S."/>
            <person name="Yakabe T."/>
            <person name="Hattori M."/>
            <person name="Yajima N."/>
        </authorList>
    </citation>
    <scope>NUCLEOTIDE SEQUENCE [LARGE SCALE GENOMIC DNA]</scope>
    <source>
        <strain evidence="1 2">KB290</strain>
    </source>
</reference>
<organism evidence="1 2">
    <name type="scientific">Levilactobacillus brevis KB290</name>
    <dbReference type="NCBI Taxonomy" id="1001583"/>
    <lineage>
        <taxon>Bacteria</taxon>
        <taxon>Bacillati</taxon>
        <taxon>Bacillota</taxon>
        <taxon>Bacilli</taxon>
        <taxon>Lactobacillales</taxon>
        <taxon>Lactobacillaceae</taxon>
        <taxon>Levilactobacillus</taxon>
    </lineage>
</organism>
<dbReference type="Pfam" id="PF10076">
    <property type="entry name" value="Phage_Mu_Gp48"/>
    <property type="match status" value="1"/>
</dbReference>
<dbReference type="AlphaFoldDB" id="M5AG33"/>
<evidence type="ECO:0008006" key="3">
    <source>
        <dbReference type="Google" id="ProtNLM"/>
    </source>
</evidence>
<dbReference type="KEGG" id="lbk:LVISKB_2133"/>
<dbReference type="RefSeq" id="WP_015474409.1">
    <property type="nucleotide sequence ID" value="NC_020819.1"/>
</dbReference>
<gene>
    <name evidence="1" type="ORF">LVISKB_2133</name>
</gene>
<protein>
    <recommendedName>
        <fullName evidence="3">DUF2313 domain-containing protein</fullName>
    </recommendedName>
</protein>
<evidence type="ECO:0000313" key="1">
    <source>
        <dbReference type="EMBL" id="BAN07768.1"/>
    </source>
</evidence>
<evidence type="ECO:0000313" key="2">
    <source>
        <dbReference type="Proteomes" id="UP000012042"/>
    </source>
</evidence>
<name>M5AG33_LEVBR</name>
<dbReference type="EMBL" id="AP012167">
    <property type="protein sequence ID" value="BAN07768.1"/>
    <property type="molecule type" value="Genomic_DNA"/>
</dbReference>
<dbReference type="PATRIC" id="fig|1001583.3.peg.2115"/>
<accession>M5AG33</accession>
<dbReference type="InterPro" id="IPR018755">
    <property type="entry name" value="Phage_Mu_Gp48"/>
</dbReference>
<dbReference type="Proteomes" id="UP000012042">
    <property type="component" value="Chromosome"/>
</dbReference>